<evidence type="ECO:0000313" key="11">
    <source>
        <dbReference type="Proteomes" id="UP000433483"/>
    </source>
</evidence>
<dbReference type="EMBL" id="QXGE01000193">
    <property type="protein sequence ID" value="KAE9320727.1"/>
    <property type="molecule type" value="Genomic_DNA"/>
</dbReference>
<dbReference type="EMBL" id="QXFZ01000191">
    <property type="protein sequence ID" value="KAE9127875.1"/>
    <property type="molecule type" value="Genomic_DNA"/>
</dbReference>
<evidence type="ECO:0000313" key="15">
    <source>
        <dbReference type="Proteomes" id="UP000441208"/>
    </source>
</evidence>
<dbReference type="Proteomes" id="UP000433483">
    <property type="component" value="Unassembled WGS sequence"/>
</dbReference>
<dbReference type="EMBL" id="QXGF01000208">
    <property type="protein sequence ID" value="KAE8944344.1"/>
    <property type="molecule type" value="Genomic_DNA"/>
</dbReference>
<dbReference type="Proteomes" id="UP000460718">
    <property type="component" value="Unassembled WGS sequence"/>
</dbReference>
<dbReference type="EMBL" id="QXGA01000192">
    <property type="protein sequence ID" value="KAE9150394.1"/>
    <property type="molecule type" value="Genomic_DNA"/>
</dbReference>
<name>A0A6A3YTT2_9STRA</name>
<feature type="region of interest" description="Disordered" evidence="1">
    <location>
        <begin position="1"/>
        <end position="37"/>
    </location>
</feature>
<comment type="caution">
    <text evidence="6">The sequence shown here is derived from an EMBL/GenBank/DDBJ whole genome shotgun (WGS) entry which is preliminary data.</text>
</comment>
<evidence type="ECO:0000313" key="5">
    <source>
        <dbReference type="EMBL" id="KAE9150394.1"/>
    </source>
</evidence>
<dbReference type="EMBL" id="QXGB01000215">
    <property type="protein sequence ID" value="KAE9224263.1"/>
    <property type="molecule type" value="Genomic_DNA"/>
</dbReference>
<dbReference type="EMBL" id="QXGD01000240">
    <property type="protein sequence ID" value="KAE9246358.1"/>
    <property type="molecule type" value="Genomic_DNA"/>
</dbReference>
<evidence type="ECO:0000313" key="10">
    <source>
        <dbReference type="Proteomes" id="UP000429523"/>
    </source>
</evidence>
<accession>A0A6A3YTT2</accession>
<evidence type="ECO:0000313" key="8">
    <source>
        <dbReference type="EMBL" id="KAE9246358.1"/>
    </source>
</evidence>
<dbReference type="Proteomes" id="UP000437068">
    <property type="component" value="Unassembled WGS sequence"/>
</dbReference>
<dbReference type="Proteomes" id="UP000441208">
    <property type="component" value="Unassembled WGS sequence"/>
</dbReference>
<proteinExistence type="predicted"/>
<evidence type="ECO:0000313" key="17">
    <source>
        <dbReference type="Proteomes" id="UP000476176"/>
    </source>
</evidence>
<feature type="compositionally biased region" description="Acidic residues" evidence="1">
    <location>
        <begin position="18"/>
        <end position="28"/>
    </location>
</feature>
<evidence type="ECO:0000313" key="6">
    <source>
        <dbReference type="EMBL" id="KAE9224263.1"/>
    </source>
</evidence>
<evidence type="ECO:0000313" key="2">
    <source>
        <dbReference type="EMBL" id="KAE8944344.1"/>
    </source>
</evidence>
<evidence type="ECO:0000313" key="4">
    <source>
        <dbReference type="EMBL" id="KAE9127875.1"/>
    </source>
</evidence>
<reference evidence="10 11" key="1">
    <citation type="submission" date="2018-08" db="EMBL/GenBank/DDBJ databases">
        <title>Genomic investigation of the strawberry pathogen Phytophthora fragariae indicates pathogenicity is determined by transcriptional variation in three key races.</title>
        <authorList>
            <person name="Adams T.M."/>
            <person name="Armitage A.D."/>
            <person name="Sobczyk M.K."/>
            <person name="Bates H.J."/>
            <person name="Dunwell J.M."/>
            <person name="Nellist C.F."/>
            <person name="Harrison R.J."/>
        </authorList>
    </citation>
    <scope>NUCLEOTIDE SEQUENCE [LARGE SCALE GENOMIC DNA]</scope>
    <source>
        <strain evidence="9 12">A4</strain>
        <strain evidence="8 13">BC-1</strain>
        <strain evidence="7 17">BC-23</strain>
        <strain evidence="6 11">NOV-27</strain>
        <strain evidence="5 14">NOV-5</strain>
        <strain evidence="4 15">NOV-71</strain>
        <strain evidence="2 10">NOV-9</strain>
        <strain evidence="3 16">SCRP245</strain>
    </source>
</reference>
<evidence type="ECO:0000313" key="3">
    <source>
        <dbReference type="EMBL" id="KAE9021378.1"/>
    </source>
</evidence>
<dbReference type="Proteomes" id="UP000440367">
    <property type="component" value="Unassembled WGS sequence"/>
</dbReference>
<protein>
    <submittedName>
        <fullName evidence="6">Uncharacterized protein</fullName>
    </submittedName>
</protein>
<keyword evidence="11" id="KW-1185">Reference proteome</keyword>
<dbReference type="AlphaFoldDB" id="A0A6A3YTT2"/>
<evidence type="ECO:0000313" key="7">
    <source>
        <dbReference type="EMBL" id="KAE9246254.1"/>
    </source>
</evidence>
<evidence type="ECO:0000256" key="1">
    <source>
        <dbReference type="SAM" id="MobiDB-lite"/>
    </source>
</evidence>
<evidence type="ECO:0000313" key="13">
    <source>
        <dbReference type="Proteomes" id="UP000440367"/>
    </source>
</evidence>
<dbReference type="Proteomes" id="UP000440732">
    <property type="component" value="Unassembled WGS sequence"/>
</dbReference>
<dbReference type="EMBL" id="QXGC01000174">
    <property type="protein sequence ID" value="KAE9246254.1"/>
    <property type="molecule type" value="Genomic_DNA"/>
</dbReference>
<gene>
    <name evidence="9" type="ORF">PF001_g5260</name>
    <name evidence="8" type="ORF">PF002_g6773</name>
    <name evidence="7" type="ORF">PF004_g4886</name>
    <name evidence="6" type="ORF">PF005_g5975</name>
    <name evidence="5" type="ORF">PF006_g5219</name>
    <name evidence="4" type="ORF">PF007_g5452</name>
    <name evidence="2" type="ORF">PF009_g5963</name>
    <name evidence="3" type="ORF">PF011_g4965</name>
</gene>
<evidence type="ECO:0000313" key="12">
    <source>
        <dbReference type="Proteomes" id="UP000437068"/>
    </source>
</evidence>
<sequence length="52" mass="5837">MAIADPIPNDCIEPEPGFGEETDDEDDPLTCGGSTGKERQKNLRDFAFYKRF</sequence>
<evidence type="ECO:0000313" key="14">
    <source>
        <dbReference type="Proteomes" id="UP000440732"/>
    </source>
</evidence>
<dbReference type="Proteomes" id="UP000429523">
    <property type="component" value="Unassembled WGS sequence"/>
</dbReference>
<organism evidence="6 11">
    <name type="scientific">Phytophthora fragariae</name>
    <dbReference type="NCBI Taxonomy" id="53985"/>
    <lineage>
        <taxon>Eukaryota</taxon>
        <taxon>Sar</taxon>
        <taxon>Stramenopiles</taxon>
        <taxon>Oomycota</taxon>
        <taxon>Peronosporomycetes</taxon>
        <taxon>Peronosporales</taxon>
        <taxon>Peronosporaceae</taxon>
        <taxon>Phytophthora</taxon>
    </lineage>
</organism>
<dbReference type="Proteomes" id="UP000476176">
    <property type="component" value="Unassembled WGS sequence"/>
</dbReference>
<dbReference type="EMBL" id="QXFW01000187">
    <property type="protein sequence ID" value="KAE9021378.1"/>
    <property type="molecule type" value="Genomic_DNA"/>
</dbReference>
<evidence type="ECO:0000313" key="16">
    <source>
        <dbReference type="Proteomes" id="UP000460718"/>
    </source>
</evidence>
<evidence type="ECO:0000313" key="9">
    <source>
        <dbReference type="EMBL" id="KAE9320727.1"/>
    </source>
</evidence>